<evidence type="ECO:0000313" key="3">
    <source>
        <dbReference type="Proteomes" id="UP000076727"/>
    </source>
</evidence>
<name>A0A165TEN2_9APHY</name>
<proteinExistence type="predicted"/>
<feature type="region of interest" description="Disordered" evidence="1">
    <location>
        <begin position="1"/>
        <end position="365"/>
    </location>
</feature>
<sequence length="452" mass="47582">MDNALLASAPSESARKRRRRVPPLLRLTSIRSPDPRPTPVLSQSPKPKAVSSAAAKRLPEKVPSPSAPVGSPSRPPASQLQPKRSPFKQPQPVSNGSQSTEHNPAPELAPSLAQSSAPHPRPSDSSVETPAGQRIPQSPPDDVILNPKKRVRDTAAGSPGKGSAHSEERPQQALKRVKLEGDDSPRALPQGSASSKEPHSSGNGRAGRRDSGAHASTDKSSSPPNAEGARPSLPVGRNERPSLKGVSHIDGEPRRTSNDVTAAQAVSLSRASSAVDARRNTNSADGTQRPSPRADASTSEAVPRTSLSRTERQGSCRPDSGGQSASLDNAAVGTPLSNGQSNAIRTDPSQASVATQTERPDQIAPAEQQHATLEGIDPDVTRYTETLGLPPDIYASKLEAIGLKNGAIINATRNFISEDRKDKLEQELQKLCGLSVVESMVLISGLRQVRTA</sequence>
<evidence type="ECO:0000313" key="2">
    <source>
        <dbReference type="EMBL" id="KZT73325.1"/>
    </source>
</evidence>
<feature type="compositionally biased region" description="Polar residues" evidence="1">
    <location>
        <begin position="191"/>
        <end position="203"/>
    </location>
</feature>
<dbReference type="EMBL" id="KV429037">
    <property type="protein sequence ID" value="KZT73325.1"/>
    <property type="molecule type" value="Genomic_DNA"/>
</dbReference>
<dbReference type="AlphaFoldDB" id="A0A165TEN2"/>
<organism evidence="2 3">
    <name type="scientific">Daedalea quercina L-15889</name>
    <dbReference type="NCBI Taxonomy" id="1314783"/>
    <lineage>
        <taxon>Eukaryota</taxon>
        <taxon>Fungi</taxon>
        <taxon>Dikarya</taxon>
        <taxon>Basidiomycota</taxon>
        <taxon>Agaricomycotina</taxon>
        <taxon>Agaricomycetes</taxon>
        <taxon>Polyporales</taxon>
        <taxon>Fomitopsis</taxon>
    </lineage>
</organism>
<protein>
    <submittedName>
        <fullName evidence="2">Uncharacterized protein</fullName>
    </submittedName>
</protein>
<gene>
    <name evidence="2" type="ORF">DAEQUDRAFT_464312</name>
</gene>
<dbReference type="OrthoDB" id="2804308at2759"/>
<dbReference type="STRING" id="1314783.A0A165TEN2"/>
<evidence type="ECO:0000256" key="1">
    <source>
        <dbReference type="SAM" id="MobiDB-lite"/>
    </source>
</evidence>
<feature type="compositionally biased region" description="Polar residues" evidence="1">
    <location>
        <begin position="258"/>
        <end position="272"/>
    </location>
</feature>
<feature type="compositionally biased region" description="Low complexity" evidence="1">
    <location>
        <begin position="42"/>
        <end position="56"/>
    </location>
</feature>
<dbReference type="Proteomes" id="UP000076727">
    <property type="component" value="Unassembled WGS sequence"/>
</dbReference>
<feature type="compositionally biased region" description="Polar residues" evidence="1">
    <location>
        <begin position="280"/>
        <end position="308"/>
    </location>
</feature>
<accession>A0A165TEN2</accession>
<keyword evidence="3" id="KW-1185">Reference proteome</keyword>
<feature type="compositionally biased region" description="Polar residues" evidence="1">
    <location>
        <begin position="112"/>
        <end position="128"/>
    </location>
</feature>
<feature type="compositionally biased region" description="Polar residues" evidence="1">
    <location>
        <begin position="335"/>
        <end position="357"/>
    </location>
</feature>
<feature type="compositionally biased region" description="Basic and acidic residues" evidence="1">
    <location>
        <begin position="237"/>
        <end position="257"/>
    </location>
</feature>
<feature type="compositionally biased region" description="Low complexity" evidence="1">
    <location>
        <begin position="63"/>
        <end position="78"/>
    </location>
</feature>
<reference evidence="2 3" key="1">
    <citation type="journal article" date="2016" name="Mol. Biol. Evol.">
        <title>Comparative Genomics of Early-Diverging Mushroom-Forming Fungi Provides Insights into the Origins of Lignocellulose Decay Capabilities.</title>
        <authorList>
            <person name="Nagy L.G."/>
            <person name="Riley R."/>
            <person name="Tritt A."/>
            <person name="Adam C."/>
            <person name="Daum C."/>
            <person name="Floudas D."/>
            <person name="Sun H."/>
            <person name="Yadav J.S."/>
            <person name="Pangilinan J."/>
            <person name="Larsson K.H."/>
            <person name="Matsuura K."/>
            <person name="Barry K."/>
            <person name="Labutti K."/>
            <person name="Kuo R."/>
            <person name="Ohm R.A."/>
            <person name="Bhattacharya S.S."/>
            <person name="Shirouzu T."/>
            <person name="Yoshinaga Y."/>
            <person name="Martin F.M."/>
            <person name="Grigoriev I.V."/>
            <person name="Hibbett D.S."/>
        </authorList>
    </citation>
    <scope>NUCLEOTIDE SEQUENCE [LARGE SCALE GENOMIC DNA]</scope>
    <source>
        <strain evidence="2 3">L-15889</strain>
    </source>
</reference>
<feature type="compositionally biased region" description="Polar residues" evidence="1">
    <location>
        <begin position="91"/>
        <end position="102"/>
    </location>
</feature>